<evidence type="ECO:0000256" key="6">
    <source>
        <dbReference type="ARBA" id="ARBA00023125"/>
    </source>
</evidence>
<dbReference type="GO" id="GO:0008170">
    <property type="term" value="F:N-methyltransferase activity"/>
    <property type="evidence" value="ECO:0007669"/>
    <property type="project" value="InterPro"/>
</dbReference>
<dbReference type="InterPro" id="IPR017985">
    <property type="entry name" value="MeTrfase_CN4_CS"/>
</dbReference>
<dbReference type="RefSeq" id="WP_012966075.1">
    <property type="nucleotide sequence ID" value="NC_013849.1"/>
</dbReference>
<evidence type="ECO:0000259" key="9">
    <source>
        <dbReference type="Pfam" id="PF01555"/>
    </source>
</evidence>
<dbReference type="PROSITE" id="PS00093">
    <property type="entry name" value="N4_MTASE"/>
    <property type="match status" value="1"/>
</dbReference>
<dbReference type="STRING" id="589924.Ferp_1586"/>
<dbReference type="PaxDb" id="589924-Ferp_1586"/>
<evidence type="ECO:0000256" key="5">
    <source>
        <dbReference type="ARBA" id="ARBA00022747"/>
    </source>
</evidence>
<dbReference type="HOGENOM" id="CLU_024927_2_2_2"/>
<dbReference type="SUPFAM" id="SSF53335">
    <property type="entry name" value="S-adenosyl-L-methionine-dependent methyltransferases"/>
    <property type="match status" value="1"/>
</dbReference>
<dbReference type="eggNOG" id="arCOG00115">
    <property type="taxonomic scope" value="Archaea"/>
</dbReference>
<evidence type="ECO:0000256" key="1">
    <source>
        <dbReference type="ARBA" id="ARBA00010203"/>
    </source>
</evidence>
<dbReference type="InterPro" id="IPR002941">
    <property type="entry name" value="DNA_methylase_N4/N6"/>
</dbReference>
<keyword evidence="3" id="KW-0808">Transferase</keyword>
<reference evidence="10 11" key="2">
    <citation type="journal article" date="2011" name="Stand. Genomic Sci.">
        <title>Complete genome sequence of Ferroglobus placidus AEDII12DO.</title>
        <authorList>
            <person name="Anderson I."/>
            <person name="Risso C."/>
            <person name="Holmes D."/>
            <person name="Lucas S."/>
            <person name="Copeland A."/>
            <person name="Lapidus A."/>
            <person name="Cheng J.F."/>
            <person name="Bruce D."/>
            <person name="Goodwin L."/>
            <person name="Pitluck S."/>
            <person name="Saunders E."/>
            <person name="Brettin T."/>
            <person name="Detter J.C."/>
            <person name="Han C."/>
            <person name="Tapia R."/>
            <person name="Larimer F."/>
            <person name="Land M."/>
            <person name="Hauser L."/>
            <person name="Woyke T."/>
            <person name="Lovley D."/>
            <person name="Kyrpides N."/>
            <person name="Ivanova N."/>
        </authorList>
    </citation>
    <scope>NUCLEOTIDE SEQUENCE [LARGE SCALE GENOMIC DNA]</scope>
    <source>
        <strain evidence="11">DSM 10642 / AEDII12DO</strain>
    </source>
</reference>
<dbReference type="EC" id="2.1.1.113" evidence="8"/>
<evidence type="ECO:0000256" key="3">
    <source>
        <dbReference type="ARBA" id="ARBA00022679"/>
    </source>
</evidence>
<dbReference type="GO" id="GO:0009307">
    <property type="term" value="P:DNA restriction-modification system"/>
    <property type="evidence" value="ECO:0007669"/>
    <property type="project" value="UniProtKB-KW"/>
</dbReference>
<comment type="catalytic activity">
    <reaction evidence="7 8">
        <text>a 2'-deoxycytidine in DNA + S-adenosyl-L-methionine = an N(4)-methyl-2'-deoxycytidine in DNA + S-adenosyl-L-homocysteine + H(+)</text>
        <dbReference type="Rhea" id="RHEA:16857"/>
        <dbReference type="Rhea" id="RHEA-COMP:11369"/>
        <dbReference type="Rhea" id="RHEA-COMP:13674"/>
        <dbReference type="ChEBI" id="CHEBI:15378"/>
        <dbReference type="ChEBI" id="CHEBI:57856"/>
        <dbReference type="ChEBI" id="CHEBI:59789"/>
        <dbReference type="ChEBI" id="CHEBI:85452"/>
        <dbReference type="ChEBI" id="CHEBI:137933"/>
        <dbReference type="EC" id="2.1.1.113"/>
    </reaction>
</comment>
<evidence type="ECO:0000313" key="10">
    <source>
        <dbReference type="EMBL" id="ADC65735.1"/>
    </source>
</evidence>
<keyword evidence="6" id="KW-0238">DNA-binding</keyword>
<dbReference type="GeneID" id="8779107"/>
<keyword evidence="11" id="KW-1185">Reference proteome</keyword>
<dbReference type="InterPro" id="IPR001091">
    <property type="entry name" value="RM_Methyltransferase"/>
</dbReference>
<organism evidence="10 11">
    <name type="scientific">Ferroglobus placidus (strain DSM 10642 / AEDII12DO)</name>
    <dbReference type="NCBI Taxonomy" id="589924"/>
    <lineage>
        <taxon>Archaea</taxon>
        <taxon>Methanobacteriati</taxon>
        <taxon>Methanobacteriota</taxon>
        <taxon>Archaeoglobi</taxon>
        <taxon>Archaeoglobales</taxon>
        <taxon>Archaeoglobaceae</taxon>
        <taxon>Ferroglobus</taxon>
    </lineage>
</organism>
<protein>
    <recommendedName>
        <fullName evidence="8">Type II methyltransferase</fullName>
        <ecNumber evidence="8">2.1.1.113</ecNumber>
    </recommendedName>
    <alternativeName>
        <fullName evidence="8">N-4 cytosine-specific methyltransferase</fullName>
    </alternativeName>
</protein>
<feature type="domain" description="DNA methylase N-4/N-6" evidence="9">
    <location>
        <begin position="72"/>
        <end position="286"/>
    </location>
</feature>
<dbReference type="EMBL" id="CP001899">
    <property type="protein sequence ID" value="ADC65735.1"/>
    <property type="molecule type" value="Genomic_DNA"/>
</dbReference>
<keyword evidence="4 8" id="KW-0949">S-adenosyl-L-methionine</keyword>
<proteinExistence type="inferred from homology"/>
<gene>
    <name evidence="10" type="ordered locus">Ferp_1586</name>
</gene>
<dbReference type="AlphaFoldDB" id="D3RZ22"/>
<reference evidence="11" key="1">
    <citation type="submission" date="2010-02" db="EMBL/GenBank/DDBJ databases">
        <title>Complete sequence of Ferroglobus placidus DSM 10642.</title>
        <authorList>
            <consortium name="US DOE Joint Genome Institute"/>
            <person name="Lucas S."/>
            <person name="Copeland A."/>
            <person name="Lapidus A."/>
            <person name="Cheng J.-F."/>
            <person name="Bruce D."/>
            <person name="Goodwin L."/>
            <person name="Pitluck S."/>
            <person name="Saunders E."/>
            <person name="Brettin T."/>
            <person name="Detter J.C."/>
            <person name="Han C."/>
            <person name="Tapia R."/>
            <person name="Larimer F."/>
            <person name="Land M."/>
            <person name="Hauser L."/>
            <person name="Kyrpides N."/>
            <person name="Ivanova N."/>
            <person name="Holmes D."/>
            <person name="Lovley D."/>
            <person name="Kyrpides N."/>
            <person name="Anderson I.J."/>
            <person name="Woyke T."/>
        </authorList>
    </citation>
    <scope>NUCLEOTIDE SEQUENCE [LARGE SCALE GENOMIC DNA]</scope>
    <source>
        <strain evidence="11">DSM 10642 / AEDII12DO</strain>
    </source>
</reference>
<dbReference type="KEGG" id="fpl:Ferp_1586"/>
<dbReference type="PANTHER" id="PTHR13370:SF3">
    <property type="entry name" value="TRNA (GUANINE(10)-N2)-METHYLTRANSFERASE HOMOLOG"/>
    <property type="match status" value="1"/>
</dbReference>
<dbReference type="REBASE" id="23989">
    <property type="entry name" value="M.FplHORF1586P"/>
</dbReference>
<dbReference type="GO" id="GO:0032259">
    <property type="term" value="P:methylation"/>
    <property type="evidence" value="ECO:0007669"/>
    <property type="project" value="UniProtKB-KW"/>
</dbReference>
<dbReference type="Proteomes" id="UP000002613">
    <property type="component" value="Chromosome"/>
</dbReference>
<keyword evidence="2 8" id="KW-0489">Methyltransferase</keyword>
<evidence type="ECO:0000256" key="8">
    <source>
        <dbReference type="RuleBase" id="RU362026"/>
    </source>
</evidence>
<dbReference type="PANTHER" id="PTHR13370">
    <property type="entry name" value="RNA METHYLASE-RELATED"/>
    <property type="match status" value="1"/>
</dbReference>
<dbReference type="Pfam" id="PF01555">
    <property type="entry name" value="N6_N4_Mtase"/>
    <property type="match status" value="1"/>
</dbReference>
<accession>D3RZ22</accession>
<dbReference type="GO" id="GO:0003677">
    <property type="term" value="F:DNA binding"/>
    <property type="evidence" value="ECO:0007669"/>
    <property type="project" value="UniProtKB-KW"/>
</dbReference>
<sequence>MRKKTRTSSFGVQGRVSHDSKPFYSRKLYKNNNFPNPTPADLIENPVPPELLDNIILGDAREVLKNLPKNCIHLMVTSPPYNVGKEYDEDLTLGEYLDFIEEVMKEVYRVLVWGGRVCFNVANLGRKPYIPLHAYLIERFEKIGFLFRGEIIWDKGDAVSGASTAWGTWQSAVNPVLRDQHEYIIVLSKGSFKREKGNKEDTISREEFLEFTKSVWKFPPESAKRVGHPAPFPEELPYRCIQLFTFKGDVVLDPFVGSGTTCVAALKTGRHFIGIDIEEKYVEIAKRRIKEIKATKKLTEYFS</sequence>
<dbReference type="InterPro" id="IPR029063">
    <property type="entry name" value="SAM-dependent_MTases_sf"/>
</dbReference>
<dbReference type="GO" id="GO:0015667">
    <property type="term" value="F:site-specific DNA-methyltransferase (cytosine-N4-specific) activity"/>
    <property type="evidence" value="ECO:0007669"/>
    <property type="project" value="UniProtKB-EC"/>
</dbReference>
<dbReference type="Gene3D" id="3.40.50.150">
    <property type="entry name" value="Vaccinia Virus protein VP39"/>
    <property type="match status" value="1"/>
</dbReference>
<evidence type="ECO:0000256" key="7">
    <source>
        <dbReference type="ARBA" id="ARBA00049120"/>
    </source>
</evidence>
<evidence type="ECO:0000256" key="2">
    <source>
        <dbReference type="ARBA" id="ARBA00022603"/>
    </source>
</evidence>
<name>D3RZ22_FERPA</name>
<evidence type="ECO:0000313" key="11">
    <source>
        <dbReference type="Proteomes" id="UP000002613"/>
    </source>
</evidence>
<keyword evidence="5 8" id="KW-0680">Restriction system</keyword>
<dbReference type="GO" id="GO:0005737">
    <property type="term" value="C:cytoplasm"/>
    <property type="evidence" value="ECO:0007669"/>
    <property type="project" value="TreeGrafter"/>
</dbReference>
<dbReference type="PRINTS" id="PR00508">
    <property type="entry name" value="S21N4MTFRASE"/>
</dbReference>
<comment type="similarity">
    <text evidence="1">Belongs to the N(4)/N(6)-methyltransferase family. N(4) subfamily.</text>
</comment>
<evidence type="ECO:0000256" key="4">
    <source>
        <dbReference type="ARBA" id="ARBA00022691"/>
    </source>
</evidence>
<dbReference type="OrthoDB" id="38200at2157"/>
<dbReference type="GO" id="GO:0009007">
    <property type="term" value="F:site-specific DNA-methyltransferase (adenine-specific) activity"/>
    <property type="evidence" value="ECO:0007669"/>
    <property type="project" value="TreeGrafter"/>
</dbReference>